<reference evidence="1" key="1">
    <citation type="submission" date="2021-01" db="EMBL/GenBank/DDBJ databases">
        <title>Genomic Encyclopedia of Type Strains, Phase IV (KMG-IV): sequencing the most valuable type-strain genomes for metagenomic binning, comparative biology and taxonomic classification.</title>
        <authorList>
            <person name="Goeker M."/>
        </authorList>
    </citation>
    <scope>NUCLEOTIDE SEQUENCE</scope>
    <source>
        <strain evidence="1">DSM 21943</strain>
    </source>
</reference>
<organism evidence="1 2">
    <name type="scientific">Shouchella xiaoxiensis</name>
    <dbReference type="NCBI Taxonomy" id="766895"/>
    <lineage>
        <taxon>Bacteria</taxon>
        <taxon>Bacillati</taxon>
        <taxon>Bacillota</taxon>
        <taxon>Bacilli</taxon>
        <taxon>Bacillales</taxon>
        <taxon>Bacillaceae</taxon>
        <taxon>Shouchella</taxon>
    </lineage>
</organism>
<comment type="caution">
    <text evidence="1">The sequence shown here is derived from an EMBL/GenBank/DDBJ whole genome shotgun (WGS) entry which is preliminary data.</text>
</comment>
<dbReference type="RefSeq" id="WP_204466628.1">
    <property type="nucleotide sequence ID" value="NZ_JAFBCV010000008.1"/>
</dbReference>
<protein>
    <submittedName>
        <fullName evidence="1">Glutaredoxin</fullName>
    </submittedName>
</protein>
<sequence length="82" mass="9619">MSIDVYTKYGCSPCKFLKMWLNKNEISFNEKPVELKKNMDEFIKRQGTGYPFIIIKHANGENVFLGNTPKLKKHLRGEYFNS</sequence>
<accession>A0ABS2SYS6</accession>
<evidence type="ECO:0000313" key="1">
    <source>
        <dbReference type="EMBL" id="MBM7839367.1"/>
    </source>
</evidence>
<evidence type="ECO:0000313" key="2">
    <source>
        <dbReference type="Proteomes" id="UP001179280"/>
    </source>
</evidence>
<dbReference type="Gene3D" id="3.40.30.10">
    <property type="entry name" value="Glutaredoxin"/>
    <property type="match status" value="1"/>
</dbReference>
<dbReference type="InterPro" id="IPR036249">
    <property type="entry name" value="Thioredoxin-like_sf"/>
</dbReference>
<gene>
    <name evidence="1" type="ORF">JOC54_002647</name>
</gene>
<name>A0ABS2SYS6_9BACI</name>
<dbReference type="EMBL" id="JAFBCV010000008">
    <property type="protein sequence ID" value="MBM7839367.1"/>
    <property type="molecule type" value="Genomic_DNA"/>
</dbReference>
<dbReference type="Proteomes" id="UP001179280">
    <property type="component" value="Unassembled WGS sequence"/>
</dbReference>
<dbReference type="SUPFAM" id="SSF52833">
    <property type="entry name" value="Thioredoxin-like"/>
    <property type="match status" value="1"/>
</dbReference>
<keyword evidence="2" id="KW-1185">Reference proteome</keyword>
<proteinExistence type="predicted"/>